<accession>E2C7H9</accession>
<evidence type="ECO:0000256" key="2">
    <source>
        <dbReference type="SAM" id="Phobius"/>
    </source>
</evidence>
<keyword evidence="2" id="KW-0472">Membrane</keyword>
<feature type="region of interest" description="Disordered" evidence="1">
    <location>
        <begin position="163"/>
        <end position="216"/>
    </location>
</feature>
<dbReference type="InterPro" id="IPR036179">
    <property type="entry name" value="Ig-like_dom_sf"/>
</dbReference>
<dbReference type="EMBL" id="GL453369">
    <property type="protein sequence ID" value="EFN76103.1"/>
    <property type="molecule type" value="Genomic_DNA"/>
</dbReference>
<dbReference type="SMART" id="SM00409">
    <property type="entry name" value="IG"/>
    <property type="match status" value="1"/>
</dbReference>
<name>E2C7H9_HARSA</name>
<feature type="region of interest" description="Disordered" evidence="1">
    <location>
        <begin position="108"/>
        <end position="149"/>
    </location>
</feature>
<feature type="region of interest" description="Disordered" evidence="1">
    <location>
        <begin position="699"/>
        <end position="727"/>
    </location>
</feature>
<keyword evidence="2" id="KW-1133">Transmembrane helix</keyword>
<sequence length="765" mass="87055">MEKILVDPSKRGILVGKQKKLMDQAWPTEKSTTYHLGDTRYWELEPQVTETTDVFGATTATAAEAIDLSISRTTCLYVVLKNRRNRARTKRDAQRRCEGSLRSFAPTVGAQRGNFLKDATSERPSREKKLRKKRSVEKKKAPRLSNELPTMIKGRRLCAINEGKSKHRAAEHTHIKNTKRKDQEAKASKSQGPHAPRVRASDSCVASKKNSDQRKGTIMKASVDRHTRARISKDERNAAVIGHRDEVAAQSRGCADCICDVMDVITHVKSILNRLSYPLDEIRALNCSRCKETQDKIVISLDSDMEEDARMFPQPRYNTGSLKGQKYIKPEDLEGDPRNELVLENDRDIISLPGLNLNVPCNREGDGITWLSSVSRPSYTWKRADGIALYGFVAENGDLELRNVNAKDTGNYTCVMTYMGADNEEPVEAAYEVRLRVVTLPRYILHGEARYRVRFCDERGLDALTTYLPLKLNNVLCEADICNAYITMNVLIAPSHIVKLTTIDHKHCNIFCLKAIQDKLSLILSRNLQVFLEKTIIFRLPRYEQRLAPIADRPSLARRRRGRSDESASADGFANDIGLFSSCPAGYGLRGTHCGTYTVNYFAKYNSSTILSLVRVVLSQLWNSFSTVMVTLASLSVLVSVFLLFLWLICCAKKKLCAKRIIGVISGEDALQQESLVEEKPLIRDVSEDEDQRWEYRAKKKRGKDNVNRKRRKQSEKRCEKARASKNIHEDEWRSHRLMDTPINYLDSYRSHEDYNNRKPLQCTK</sequence>
<evidence type="ECO:0000256" key="1">
    <source>
        <dbReference type="SAM" id="MobiDB-lite"/>
    </source>
</evidence>
<dbReference type="SUPFAM" id="SSF48726">
    <property type="entry name" value="Immunoglobulin"/>
    <property type="match status" value="1"/>
</dbReference>
<protein>
    <recommendedName>
        <fullName evidence="3">Ig-like domain-containing protein</fullName>
    </recommendedName>
</protein>
<proteinExistence type="predicted"/>
<feature type="compositionally biased region" description="Basic residues" evidence="1">
    <location>
        <begin position="699"/>
        <end position="715"/>
    </location>
</feature>
<feature type="transmembrane region" description="Helical" evidence="2">
    <location>
        <begin position="628"/>
        <end position="650"/>
    </location>
</feature>
<dbReference type="STRING" id="610380.E2C7H9"/>
<feature type="domain" description="Ig-like" evidence="3">
    <location>
        <begin position="337"/>
        <end position="428"/>
    </location>
</feature>
<keyword evidence="2" id="KW-0812">Transmembrane</keyword>
<dbReference type="Gene3D" id="2.60.40.10">
    <property type="entry name" value="Immunoglobulins"/>
    <property type="match status" value="1"/>
</dbReference>
<keyword evidence="5" id="KW-1185">Reference proteome</keyword>
<dbReference type="InParanoid" id="E2C7H9"/>
<feature type="compositionally biased region" description="Basic and acidic residues" evidence="1">
    <location>
        <begin position="168"/>
        <end position="187"/>
    </location>
</feature>
<evidence type="ECO:0000313" key="4">
    <source>
        <dbReference type="EMBL" id="EFN76103.1"/>
    </source>
</evidence>
<dbReference type="InterPro" id="IPR007110">
    <property type="entry name" value="Ig-like_dom"/>
</dbReference>
<reference evidence="4 5" key="1">
    <citation type="journal article" date="2010" name="Science">
        <title>Genomic comparison of the ants Camponotus floridanus and Harpegnathos saltator.</title>
        <authorList>
            <person name="Bonasio R."/>
            <person name="Zhang G."/>
            <person name="Ye C."/>
            <person name="Mutti N.S."/>
            <person name="Fang X."/>
            <person name="Qin N."/>
            <person name="Donahue G."/>
            <person name="Yang P."/>
            <person name="Li Q."/>
            <person name="Li C."/>
            <person name="Zhang P."/>
            <person name="Huang Z."/>
            <person name="Berger S.L."/>
            <person name="Reinberg D."/>
            <person name="Wang J."/>
            <person name="Liebig J."/>
        </authorList>
    </citation>
    <scope>NUCLEOTIDE SEQUENCE [LARGE SCALE GENOMIC DNA]</scope>
    <source>
        <strain evidence="4 5">R22 G/1</strain>
    </source>
</reference>
<gene>
    <name evidence="4" type="ORF">EAI_08681</name>
</gene>
<dbReference type="InterPro" id="IPR003599">
    <property type="entry name" value="Ig_sub"/>
</dbReference>
<dbReference type="InterPro" id="IPR013783">
    <property type="entry name" value="Ig-like_fold"/>
</dbReference>
<dbReference type="OrthoDB" id="7692025at2759"/>
<feature type="compositionally biased region" description="Basic residues" evidence="1">
    <location>
        <begin position="128"/>
        <end position="142"/>
    </location>
</feature>
<dbReference type="PROSITE" id="PS50835">
    <property type="entry name" value="IG_LIKE"/>
    <property type="match status" value="1"/>
</dbReference>
<evidence type="ECO:0000313" key="5">
    <source>
        <dbReference type="Proteomes" id="UP000008237"/>
    </source>
</evidence>
<organism evidence="5">
    <name type="scientific">Harpegnathos saltator</name>
    <name type="common">Jerdon's jumping ant</name>
    <dbReference type="NCBI Taxonomy" id="610380"/>
    <lineage>
        <taxon>Eukaryota</taxon>
        <taxon>Metazoa</taxon>
        <taxon>Ecdysozoa</taxon>
        <taxon>Arthropoda</taxon>
        <taxon>Hexapoda</taxon>
        <taxon>Insecta</taxon>
        <taxon>Pterygota</taxon>
        <taxon>Neoptera</taxon>
        <taxon>Endopterygota</taxon>
        <taxon>Hymenoptera</taxon>
        <taxon>Apocrita</taxon>
        <taxon>Aculeata</taxon>
        <taxon>Formicoidea</taxon>
        <taxon>Formicidae</taxon>
        <taxon>Ponerinae</taxon>
        <taxon>Ponerini</taxon>
        <taxon>Harpegnathos</taxon>
    </lineage>
</organism>
<dbReference type="Proteomes" id="UP000008237">
    <property type="component" value="Unassembled WGS sequence"/>
</dbReference>
<dbReference type="AlphaFoldDB" id="E2C7H9"/>
<feature type="compositionally biased region" description="Basic and acidic residues" evidence="1">
    <location>
        <begin position="716"/>
        <end position="727"/>
    </location>
</feature>
<evidence type="ECO:0000259" key="3">
    <source>
        <dbReference type="PROSITE" id="PS50835"/>
    </source>
</evidence>
<dbReference type="OMA" id="CAINEGK"/>